<gene>
    <name evidence="2" type="ORF">HUV05_22870</name>
</gene>
<keyword evidence="1" id="KW-0732">Signal</keyword>
<protein>
    <submittedName>
        <fullName evidence="2">Uncharacterized protein</fullName>
    </submittedName>
</protein>
<feature type="non-terminal residue" evidence="2">
    <location>
        <position position="1"/>
    </location>
</feature>
<proteinExistence type="predicted"/>
<evidence type="ECO:0000313" key="2">
    <source>
        <dbReference type="EMBL" id="NVB76280.1"/>
    </source>
</evidence>
<evidence type="ECO:0000313" key="3">
    <source>
        <dbReference type="Proteomes" id="UP000524321"/>
    </source>
</evidence>
<accession>A0A7Y6PI51</accession>
<reference evidence="2 3" key="1">
    <citation type="submission" date="2020-04" db="EMBL/GenBank/DDBJ databases">
        <authorList>
            <person name="Pieper L."/>
        </authorList>
    </citation>
    <scope>NUCLEOTIDE SEQUENCE [LARGE SCALE GENOMIC DNA]</scope>
    <source>
        <strain evidence="2 3">B33</strain>
    </source>
</reference>
<comment type="caution">
    <text evidence="2">The sequence shown here is derived from an EMBL/GenBank/DDBJ whole genome shotgun (WGS) entry which is preliminary data.</text>
</comment>
<evidence type="ECO:0000256" key="1">
    <source>
        <dbReference type="SAM" id="SignalP"/>
    </source>
</evidence>
<dbReference type="AlphaFoldDB" id="A0A7Y6PI51"/>
<feature type="chain" id="PRO_5030677408" evidence="1">
    <location>
        <begin position="23"/>
        <end position="68"/>
    </location>
</feature>
<dbReference type="EMBL" id="JABWDJ010000311">
    <property type="protein sequence ID" value="NVB76280.1"/>
    <property type="molecule type" value="Genomic_DNA"/>
</dbReference>
<reference evidence="2 3" key="2">
    <citation type="submission" date="2020-07" db="EMBL/GenBank/DDBJ databases">
        <title>Bacterial metabolism rescues the inhibition of intestinal drug absorption by food and drug additives.</title>
        <authorList>
            <person name="Zou L."/>
            <person name="Spanogiannopoulos P."/>
            <person name="Chien H.-C."/>
            <person name="Pieper L.M."/>
            <person name="Cai W."/>
            <person name="Khuri N."/>
            <person name="Pottel J."/>
            <person name="Vora B."/>
            <person name="Ni Z."/>
            <person name="Tsakalozou E."/>
            <person name="Zhang W."/>
            <person name="Shoichet B.K."/>
            <person name="Giacomini K.M."/>
            <person name="Turnbaugh P.J."/>
        </authorList>
    </citation>
    <scope>NUCLEOTIDE SEQUENCE [LARGE SCALE GENOMIC DNA]</scope>
    <source>
        <strain evidence="2 3">B33</strain>
    </source>
</reference>
<organism evidence="2 3">
    <name type="scientific">Phocaeicola vulgatus</name>
    <name type="common">Bacteroides vulgatus</name>
    <dbReference type="NCBI Taxonomy" id="821"/>
    <lineage>
        <taxon>Bacteria</taxon>
        <taxon>Pseudomonadati</taxon>
        <taxon>Bacteroidota</taxon>
        <taxon>Bacteroidia</taxon>
        <taxon>Bacteroidales</taxon>
        <taxon>Bacteroidaceae</taxon>
        <taxon>Phocaeicola</taxon>
    </lineage>
</organism>
<feature type="signal peptide" evidence="1">
    <location>
        <begin position="1"/>
        <end position="22"/>
    </location>
</feature>
<dbReference type="Proteomes" id="UP000524321">
    <property type="component" value="Unassembled WGS sequence"/>
</dbReference>
<sequence length="68" mass="7346">SHVQCLSVHIVILLVIHPAARAAASLFTQSVSFSATLPSVHPSVHPFRHPVIHSARHPAVRLSSRLTV</sequence>
<name>A0A7Y6PI51_PHOVU</name>
<dbReference type="RefSeq" id="WP_221421001.1">
    <property type="nucleotide sequence ID" value="NZ_JABWDJ010000311.1"/>
</dbReference>